<feature type="domain" description="Secretion system C-terminal sorting" evidence="2">
    <location>
        <begin position="172"/>
        <end position="245"/>
    </location>
</feature>
<comment type="caution">
    <text evidence="3">The sequence shown here is derived from an EMBL/GenBank/DDBJ whole genome shotgun (WGS) entry which is preliminary data.</text>
</comment>
<keyword evidence="1" id="KW-0732">Signal</keyword>
<dbReference type="Proteomes" id="UP000646211">
    <property type="component" value="Unassembled WGS sequence"/>
</dbReference>
<dbReference type="EMBL" id="JADHEC010000004">
    <property type="protein sequence ID" value="MBF2707657.1"/>
    <property type="molecule type" value="Genomic_DNA"/>
</dbReference>
<gene>
    <name evidence="3" type="ORF">IR213_03500</name>
</gene>
<evidence type="ECO:0000256" key="1">
    <source>
        <dbReference type="ARBA" id="ARBA00022729"/>
    </source>
</evidence>
<name>A0A930XV26_9FLAO</name>
<dbReference type="InterPro" id="IPR026444">
    <property type="entry name" value="Secre_tail"/>
</dbReference>
<evidence type="ECO:0000313" key="3">
    <source>
        <dbReference type="EMBL" id="MBF2707657.1"/>
    </source>
</evidence>
<dbReference type="Pfam" id="PF18962">
    <property type="entry name" value="Por_Secre_tail"/>
    <property type="match status" value="1"/>
</dbReference>
<organism evidence="3 4">
    <name type="scientific">Flavobacterium soyangense</name>
    <dbReference type="NCBI Taxonomy" id="2023265"/>
    <lineage>
        <taxon>Bacteria</taxon>
        <taxon>Pseudomonadati</taxon>
        <taxon>Bacteroidota</taxon>
        <taxon>Flavobacteriia</taxon>
        <taxon>Flavobacteriales</taxon>
        <taxon>Flavobacteriaceae</taxon>
        <taxon>Flavobacterium</taxon>
    </lineage>
</organism>
<sequence>MNIIPGAKQQNYTPPAASRGIEYRRLVIENPLDTSINRNSASSNITRVLPLNNIINTICCNQIIEYGSTANPQPLTSAILNGSIYFQWQYSYDNVFWVDYFENSHSNNYSVIRNSRGSNPSYFRLMTLDYSTNLYNLSNVVRIIYNERPHKIRNIKDQNYETNNMIDKSILIYPNPSSSIINIKGIDNISLIKIKIIDLSGKTITSKKVNPSDKDLIQIDISSLPVGIYSLELENEISKFTKKIIKN</sequence>
<proteinExistence type="predicted"/>
<reference evidence="3" key="1">
    <citation type="submission" date="2020-11" db="EMBL/GenBank/DDBJ databases">
        <title>Genome of Flavobacterium soyangense.</title>
        <authorList>
            <person name="Liu Q."/>
            <person name="Xin Y.-H."/>
        </authorList>
    </citation>
    <scope>NUCLEOTIDE SEQUENCE</scope>
    <source>
        <strain evidence="3">CGMCC 1.13493</strain>
    </source>
</reference>
<evidence type="ECO:0000259" key="2">
    <source>
        <dbReference type="Pfam" id="PF18962"/>
    </source>
</evidence>
<accession>A0A930XV26</accession>
<dbReference type="RefSeq" id="WP_194310917.1">
    <property type="nucleotide sequence ID" value="NZ_JADHEC010000004.1"/>
</dbReference>
<keyword evidence="4" id="KW-1185">Reference proteome</keyword>
<evidence type="ECO:0000313" key="4">
    <source>
        <dbReference type="Proteomes" id="UP000646211"/>
    </source>
</evidence>
<protein>
    <submittedName>
        <fullName evidence="3">T9SS type A sorting domain-containing protein</fullName>
    </submittedName>
</protein>
<dbReference type="AlphaFoldDB" id="A0A930XV26"/>
<dbReference type="NCBIfam" id="TIGR04183">
    <property type="entry name" value="Por_Secre_tail"/>
    <property type="match status" value="1"/>
</dbReference>